<proteinExistence type="predicted"/>
<accession>A0A2P2NW94</accession>
<organism evidence="1">
    <name type="scientific">Rhizophora mucronata</name>
    <name type="common">Asiatic mangrove</name>
    <dbReference type="NCBI Taxonomy" id="61149"/>
    <lineage>
        <taxon>Eukaryota</taxon>
        <taxon>Viridiplantae</taxon>
        <taxon>Streptophyta</taxon>
        <taxon>Embryophyta</taxon>
        <taxon>Tracheophyta</taxon>
        <taxon>Spermatophyta</taxon>
        <taxon>Magnoliopsida</taxon>
        <taxon>eudicotyledons</taxon>
        <taxon>Gunneridae</taxon>
        <taxon>Pentapetalae</taxon>
        <taxon>rosids</taxon>
        <taxon>fabids</taxon>
        <taxon>Malpighiales</taxon>
        <taxon>Rhizophoraceae</taxon>
        <taxon>Rhizophora</taxon>
    </lineage>
</organism>
<dbReference type="EMBL" id="GGEC01066290">
    <property type="protein sequence ID" value="MBX46774.1"/>
    <property type="molecule type" value="Transcribed_RNA"/>
</dbReference>
<name>A0A2P2NW94_RHIMU</name>
<sequence>MVTKFQFQISILAIQLLSYEKHPLLYFHPFEC</sequence>
<dbReference type="AlphaFoldDB" id="A0A2P2NW94"/>
<reference evidence="1" key="1">
    <citation type="submission" date="2018-02" db="EMBL/GenBank/DDBJ databases">
        <title>Rhizophora mucronata_Transcriptome.</title>
        <authorList>
            <person name="Meera S.P."/>
            <person name="Sreeshan A."/>
            <person name="Augustine A."/>
        </authorList>
    </citation>
    <scope>NUCLEOTIDE SEQUENCE</scope>
    <source>
        <tissue evidence="1">Leaf</tissue>
    </source>
</reference>
<protein>
    <submittedName>
        <fullName evidence="1">Uncharacterized protein</fullName>
    </submittedName>
</protein>
<evidence type="ECO:0000313" key="1">
    <source>
        <dbReference type="EMBL" id="MBX46774.1"/>
    </source>
</evidence>